<sequence length="358" mass="40883">MANRTDPAAKSIRGTNPQNLVEKILRSKIYQNTYWKEQCFGLTAETLVDKAMELDHFGGTHGGNRKPTPFMCLVMKMLQIQPEKEIVIEFIKNDDYKYVRILGAFYLRLTGTDVDVYRYLEPLYNDYRKLRQKLSEGRFSLTHVDEVIDELLTKDYSCDIALPRIKKRWTLESIGSLEPRQSVLEDDFEEEEEKEENDQLDGLEDGAREKDYYRGRSPVKERDRDRRRDRDRYRTRTVHRPRQAKNSGFLPLESLSAEGGSEKGSGKVGNGRGGTGTVAGGGVTQGAEVGVGIARIMKVGSIGRDMHAAAPVPEDEMDPRILGKSQRRRKRERRRRMTGQTTLTLRLLQLTSFGHPLG</sequence>
<keyword evidence="3 7" id="KW-0507">mRNA processing</keyword>
<evidence type="ECO:0000256" key="5">
    <source>
        <dbReference type="ARBA" id="ARBA00023187"/>
    </source>
</evidence>
<feature type="compositionally biased region" description="Basic residues" evidence="8">
    <location>
        <begin position="325"/>
        <end position="337"/>
    </location>
</feature>
<dbReference type="EMBL" id="CM017322">
    <property type="protein sequence ID" value="KAE8010287.1"/>
    <property type="molecule type" value="Genomic_DNA"/>
</dbReference>
<comment type="similarity">
    <text evidence="2 7">Belongs to the PRP38 family.</text>
</comment>
<accession>A0A5N6QT74</accession>
<dbReference type="GO" id="GO:0005681">
    <property type="term" value="C:spliceosomal complex"/>
    <property type="evidence" value="ECO:0007669"/>
    <property type="project" value="UniProtKB-KW"/>
</dbReference>
<evidence type="ECO:0000256" key="1">
    <source>
        <dbReference type="ARBA" id="ARBA00004123"/>
    </source>
</evidence>
<evidence type="ECO:0000313" key="9">
    <source>
        <dbReference type="EMBL" id="KAE8010287.1"/>
    </source>
</evidence>
<evidence type="ECO:0000256" key="6">
    <source>
        <dbReference type="ARBA" id="ARBA00023242"/>
    </source>
</evidence>
<dbReference type="OrthoDB" id="190958at2759"/>
<keyword evidence="4 7" id="KW-0747">Spliceosome</keyword>
<proteinExistence type="inferred from homology"/>
<name>A0A5N6QT74_9ROSI</name>
<evidence type="ECO:0000256" key="3">
    <source>
        <dbReference type="ARBA" id="ARBA00022664"/>
    </source>
</evidence>
<comment type="function">
    <text evidence="7">Required for pre-mRNA splicing.</text>
</comment>
<evidence type="ECO:0000256" key="7">
    <source>
        <dbReference type="RuleBase" id="RU367025"/>
    </source>
</evidence>
<feature type="region of interest" description="Disordered" evidence="8">
    <location>
        <begin position="182"/>
        <end position="279"/>
    </location>
</feature>
<comment type="subcellular location">
    <subcellularLocation>
        <location evidence="1 7">Nucleus</location>
    </subcellularLocation>
</comment>
<dbReference type="Pfam" id="PF03371">
    <property type="entry name" value="PRP38"/>
    <property type="match status" value="1"/>
</dbReference>
<keyword evidence="6 7" id="KW-0539">Nucleus</keyword>
<dbReference type="InterPro" id="IPR005037">
    <property type="entry name" value="PRP38"/>
</dbReference>
<protein>
    <recommendedName>
        <fullName evidence="7">Pre-mRNA-splicing factor 38</fullName>
    </recommendedName>
</protein>
<dbReference type="PANTHER" id="PTHR23142">
    <property type="entry name" value="PRE-MRNA-SPLICING FACTOR 38A-RELATED"/>
    <property type="match status" value="1"/>
</dbReference>
<feature type="compositionally biased region" description="Acidic residues" evidence="8">
    <location>
        <begin position="184"/>
        <end position="204"/>
    </location>
</feature>
<feature type="region of interest" description="Disordered" evidence="8">
    <location>
        <begin position="315"/>
        <end position="339"/>
    </location>
</feature>
<keyword evidence="5 7" id="KW-0508">mRNA splicing</keyword>
<reference evidence="9 10" key="1">
    <citation type="submission" date="2019-06" db="EMBL/GenBank/DDBJ databases">
        <title>A chromosomal-level reference genome of Carpinus fangiana (Coryloideae, Betulaceae).</title>
        <authorList>
            <person name="Yang X."/>
            <person name="Wang Z."/>
            <person name="Zhang L."/>
            <person name="Hao G."/>
            <person name="Liu J."/>
            <person name="Yang Y."/>
        </authorList>
    </citation>
    <scope>NUCLEOTIDE SEQUENCE [LARGE SCALE GENOMIC DNA]</scope>
    <source>
        <strain evidence="9">Cfa_2016G</strain>
        <tissue evidence="9">Leaf</tissue>
    </source>
</reference>
<dbReference type="GO" id="GO:0000398">
    <property type="term" value="P:mRNA splicing, via spliceosome"/>
    <property type="evidence" value="ECO:0007669"/>
    <property type="project" value="UniProtKB-UniRule"/>
</dbReference>
<dbReference type="AlphaFoldDB" id="A0A5N6QT74"/>
<evidence type="ECO:0000256" key="8">
    <source>
        <dbReference type="SAM" id="MobiDB-lite"/>
    </source>
</evidence>
<feature type="compositionally biased region" description="Gly residues" evidence="8">
    <location>
        <begin position="266"/>
        <end position="279"/>
    </location>
</feature>
<keyword evidence="10" id="KW-1185">Reference proteome</keyword>
<feature type="compositionally biased region" description="Basic and acidic residues" evidence="8">
    <location>
        <begin position="205"/>
        <end position="234"/>
    </location>
</feature>
<dbReference type="Proteomes" id="UP000327013">
    <property type="component" value="Chromosome 2"/>
</dbReference>
<gene>
    <name evidence="9" type="ORF">FH972_006671</name>
</gene>
<evidence type="ECO:0000256" key="2">
    <source>
        <dbReference type="ARBA" id="ARBA00006164"/>
    </source>
</evidence>
<organism evidence="9 10">
    <name type="scientific">Carpinus fangiana</name>
    <dbReference type="NCBI Taxonomy" id="176857"/>
    <lineage>
        <taxon>Eukaryota</taxon>
        <taxon>Viridiplantae</taxon>
        <taxon>Streptophyta</taxon>
        <taxon>Embryophyta</taxon>
        <taxon>Tracheophyta</taxon>
        <taxon>Spermatophyta</taxon>
        <taxon>Magnoliopsida</taxon>
        <taxon>eudicotyledons</taxon>
        <taxon>Gunneridae</taxon>
        <taxon>Pentapetalae</taxon>
        <taxon>rosids</taxon>
        <taxon>fabids</taxon>
        <taxon>Fagales</taxon>
        <taxon>Betulaceae</taxon>
        <taxon>Carpinus</taxon>
    </lineage>
</organism>
<evidence type="ECO:0000313" key="10">
    <source>
        <dbReference type="Proteomes" id="UP000327013"/>
    </source>
</evidence>
<evidence type="ECO:0000256" key="4">
    <source>
        <dbReference type="ARBA" id="ARBA00022728"/>
    </source>
</evidence>